<sequence>MRIALLLALAVGCHGCAWAQDKRCEQLSQAWAKAEPGFNPSLEAKVVAPQGLPVHLGPDRSCPTLKTLARGEFVTAYAVRKGWVQVGLLVNGDWGSAWVAEAGLELIAPYGADHPSRQPAQAASASP</sequence>
<evidence type="ECO:0000313" key="3">
    <source>
        <dbReference type="Proteomes" id="UP000613266"/>
    </source>
</evidence>
<organism evidence="2 3">
    <name type="scientific">Inhella proteolytica</name>
    <dbReference type="NCBI Taxonomy" id="2795029"/>
    <lineage>
        <taxon>Bacteria</taxon>
        <taxon>Pseudomonadati</taxon>
        <taxon>Pseudomonadota</taxon>
        <taxon>Betaproteobacteria</taxon>
        <taxon>Burkholderiales</taxon>
        <taxon>Sphaerotilaceae</taxon>
        <taxon>Inhella</taxon>
    </lineage>
</organism>
<accession>A0A931J9R7</accession>
<keyword evidence="1" id="KW-0732">Signal</keyword>
<gene>
    <name evidence="2" type="ORF">I7X39_21095</name>
</gene>
<protein>
    <recommendedName>
        <fullName evidence="4">SH3 domain-containing protein</fullName>
    </recommendedName>
</protein>
<keyword evidence="3" id="KW-1185">Reference proteome</keyword>
<dbReference type="AlphaFoldDB" id="A0A931J9R7"/>
<feature type="signal peptide" evidence="1">
    <location>
        <begin position="1"/>
        <end position="19"/>
    </location>
</feature>
<proteinExistence type="predicted"/>
<name>A0A931J9R7_9BURK</name>
<evidence type="ECO:0008006" key="4">
    <source>
        <dbReference type="Google" id="ProtNLM"/>
    </source>
</evidence>
<evidence type="ECO:0000313" key="2">
    <source>
        <dbReference type="EMBL" id="MBH9579402.1"/>
    </source>
</evidence>
<evidence type="ECO:0000256" key="1">
    <source>
        <dbReference type="SAM" id="SignalP"/>
    </source>
</evidence>
<dbReference type="RefSeq" id="WP_198113283.1">
    <property type="nucleotide sequence ID" value="NZ_JAEDAK010000022.1"/>
</dbReference>
<comment type="caution">
    <text evidence="2">The sequence shown here is derived from an EMBL/GenBank/DDBJ whole genome shotgun (WGS) entry which is preliminary data.</text>
</comment>
<reference evidence="2" key="1">
    <citation type="submission" date="2020-12" db="EMBL/GenBank/DDBJ databases">
        <title>The genome sequence of Inhella sp. 1Y17.</title>
        <authorList>
            <person name="Liu Y."/>
        </authorList>
    </citation>
    <scope>NUCLEOTIDE SEQUENCE</scope>
    <source>
        <strain evidence="2">1Y17</strain>
    </source>
</reference>
<dbReference type="Proteomes" id="UP000613266">
    <property type="component" value="Unassembled WGS sequence"/>
</dbReference>
<dbReference type="EMBL" id="JAEDAK010000022">
    <property type="protein sequence ID" value="MBH9579402.1"/>
    <property type="molecule type" value="Genomic_DNA"/>
</dbReference>
<feature type="chain" id="PRO_5037181849" description="SH3 domain-containing protein" evidence="1">
    <location>
        <begin position="20"/>
        <end position="127"/>
    </location>
</feature>